<evidence type="ECO:0000313" key="17">
    <source>
        <dbReference type="Proteomes" id="UP000186601"/>
    </source>
</evidence>
<evidence type="ECO:0000256" key="6">
    <source>
        <dbReference type="ARBA" id="ARBA00022723"/>
    </source>
</evidence>
<evidence type="ECO:0000256" key="5">
    <source>
        <dbReference type="ARBA" id="ARBA00022679"/>
    </source>
</evidence>
<feature type="region of interest" description="Disordered" evidence="14">
    <location>
        <begin position="100"/>
        <end position="147"/>
    </location>
</feature>
<dbReference type="SMART" id="SM00734">
    <property type="entry name" value="ZnF_Rad18"/>
    <property type="match status" value="1"/>
</dbReference>
<dbReference type="OrthoDB" id="9049620at2759"/>
<accession>A0A2R6P015</accession>
<keyword evidence="7" id="KW-0227">DNA damage</keyword>
<dbReference type="PANTHER" id="PTHR14134">
    <property type="entry name" value="E3 UBIQUITIN-PROTEIN LIGASE RAD18"/>
    <property type="match status" value="1"/>
</dbReference>
<evidence type="ECO:0000259" key="15">
    <source>
        <dbReference type="PROSITE" id="PS50800"/>
    </source>
</evidence>
<comment type="caution">
    <text evidence="16">The sequence shown here is derived from an EMBL/GenBank/DDBJ whole genome shotgun (WGS) entry which is preliminary data.</text>
</comment>
<keyword evidence="10" id="KW-0862">Zinc</keyword>
<organism evidence="16 17">
    <name type="scientific">Hermanssonia centrifuga</name>
    <dbReference type="NCBI Taxonomy" id="98765"/>
    <lineage>
        <taxon>Eukaryota</taxon>
        <taxon>Fungi</taxon>
        <taxon>Dikarya</taxon>
        <taxon>Basidiomycota</taxon>
        <taxon>Agaricomycotina</taxon>
        <taxon>Agaricomycetes</taxon>
        <taxon>Polyporales</taxon>
        <taxon>Meruliaceae</taxon>
        <taxon>Hermanssonia</taxon>
    </lineage>
</organism>
<protein>
    <recommendedName>
        <fullName evidence="4">RING-type E3 ubiquitin transferase</fullName>
        <ecNumber evidence="4">2.3.2.27</ecNumber>
    </recommendedName>
</protein>
<proteinExistence type="predicted"/>
<dbReference type="Proteomes" id="UP000186601">
    <property type="component" value="Unassembled WGS sequence"/>
</dbReference>
<evidence type="ECO:0000313" key="16">
    <source>
        <dbReference type="EMBL" id="PSR81919.1"/>
    </source>
</evidence>
<dbReference type="GO" id="GO:0006513">
    <property type="term" value="P:protein monoubiquitination"/>
    <property type="evidence" value="ECO:0007669"/>
    <property type="project" value="InterPro"/>
</dbReference>
<evidence type="ECO:0000256" key="10">
    <source>
        <dbReference type="ARBA" id="ARBA00022833"/>
    </source>
</evidence>
<evidence type="ECO:0000256" key="3">
    <source>
        <dbReference type="ARBA" id="ARBA00004906"/>
    </source>
</evidence>
<dbReference type="PANTHER" id="PTHR14134:SF2">
    <property type="entry name" value="E3 UBIQUITIN-PROTEIN LIGASE RAD18"/>
    <property type="match status" value="1"/>
</dbReference>
<dbReference type="EMBL" id="MLYV02000604">
    <property type="protein sequence ID" value="PSR81919.1"/>
    <property type="molecule type" value="Genomic_DNA"/>
</dbReference>
<keyword evidence="5" id="KW-0808">Transferase</keyword>
<dbReference type="UniPathway" id="UPA00143"/>
<feature type="region of interest" description="Disordered" evidence="14">
    <location>
        <begin position="184"/>
        <end position="213"/>
    </location>
</feature>
<comment type="subcellular location">
    <subcellularLocation>
        <location evidence="2">Nucleus</location>
    </subcellularLocation>
</comment>
<keyword evidence="13" id="KW-0539">Nucleus</keyword>
<evidence type="ECO:0000256" key="8">
    <source>
        <dbReference type="ARBA" id="ARBA00022771"/>
    </source>
</evidence>
<dbReference type="PROSITE" id="PS50800">
    <property type="entry name" value="SAP"/>
    <property type="match status" value="1"/>
</dbReference>
<dbReference type="GO" id="GO:0061630">
    <property type="term" value="F:ubiquitin protein ligase activity"/>
    <property type="evidence" value="ECO:0007669"/>
    <property type="project" value="UniProtKB-EC"/>
</dbReference>
<evidence type="ECO:0000256" key="11">
    <source>
        <dbReference type="ARBA" id="ARBA00023125"/>
    </source>
</evidence>
<evidence type="ECO:0000256" key="4">
    <source>
        <dbReference type="ARBA" id="ARBA00012483"/>
    </source>
</evidence>
<keyword evidence="8" id="KW-0863">Zinc-finger</keyword>
<dbReference type="InterPro" id="IPR039577">
    <property type="entry name" value="Rad18"/>
</dbReference>
<dbReference type="GO" id="GO:0006301">
    <property type="term" value="P:DNA damage tolerance"/>
    <property type="evidence" value="ECO:0007669"/>
    <property type="project" value="InterPro"/>
</dbReference>
<dbReference type="InterPro" id="IPR006642">
    <property type="entry name" value="Rad18_UBZ4"/>
</dbReference>
<dbReference type="InterPro" id="IPR013083">
    <property type="entry name" value="Znf_RING/FYVE/PHD"/>
</dbReference>
<evidence type="ECO:0000256" key="13">
    <source>
        <dbReference type="ARBA" id="ARBA00023242"/>
    </source>
</evidence>
<keyword evidence="6" id="KW-0479">Metal-binding</keyword>
<dbReference type="SUPFAM" id="SSF57850">
    <property type="entry name" value="RING/U-box"/>
    <property type="match status" value="1"/>
</dbReference>
<dbReference type="AlphaFoldDB" id="A0A2R6P015"/>
<dbReference type="STRING" id="98765.A0A2R6P015"/>
<sequence>MSDDASKFLDEDVQDPTDFPSNAQSLRQLDAALRCNICGELFGAPVTCIRMELTRKAECPLCRHPITEFQLRKNSVVEQAVQAWKEARLLILDLSKARHRQPSASPSVLTPSRNPTPPTPSNKKRKRTPIPIDDDIVEIPDPQKISLSTASPSEVANMASSSASLVDCPVCGVQVQITRINAHLDAGCPPPTPAEPGGPSGEQSTSKGSQKQQWSKFFGPEASNSSSSKTKGKGKANVMDVDEFEDPLPKVAYDTTNARRLREMLAEQGLPTNGDKPILAARHARWVTLYNANRDASLLQRKSLKQMKLELKKWEEMEEKKKKNRADASNLDPTTYQRDNKATFARLVEAARPKPPERNGPADESADMGSTAENSASKDDGNMVMDED</sequence>
<dbReference type="GO" id="GO:0097505">
    <property type="term" value="C:Rad6-Rad18 complex"/>
    <property type="evidence" value="ECO:0007669"/>
    <property type="project" value="TreeGrafter"/>
</dbReference>
<dbReference type="EC" id="2.3.2.27" evidence="4"/>
<comment type="pathway">
    <text evidence="3">Protein modification; protein ubiquitination.</text>
</comment>
<reference evidence="16 17" key="1">
    <citation type="submission" date="2018-02" db="EMBL/GenBank/DDBJ databases">
        <title>Genome sequence of the basidiomycete white-rot fungus Phlebia centrifuga.</title>
        <authorList>
            <person name="Granchi Z."/>
            <person name="Peng M."/>
            <person name="de Vries R.P."/>
            <person name="Hilden K."/>
            <person name="Makela M.R."/>
            <person name="Grigoriev I."/>
            <person name="Riley R."/>
        </authorList>
    </citation>
    <scope>NUCLEOTIDE SEQUENCE [LARGE SCALE GENOMIC DNA]</scope>
    <source>
        <strain evidence="16 17">FBCC195</strain>
    </source>
</reference>
<dbReference type="GO" id="GO:0003697">
    <property type="term" value="F:single-stranded DNA binding"/>
    <property type="evidence" value="ECO:0007669"/>
    <property type="project" value="InterPro"/>
</dbReference>
<keyword evidence="17" id="KW-1185">Reference proteome</keyword>
<evidence type="ECO:0000256" key="9">
    <source>
        <dbReference type="ARBA" id="ARBA00022786"/>
    </source>
</evidence>
<name>A0A2R6P015_9APHY</name>
<feature type="domain" description="SAP" evidence="15">
    <location>
        <begin position="253"/>
        <end position="287"/>
    </location>
</feature>
<evidence type="ECO:0000256" key="14">
    <source>
        <dbReference type="SAM" id="MobiDB-lite"/>
    </source>
</evidence>
<evidence type="ECO:0000256" key="2">
    <source>
        <dbReference type="ARBA" id="ARBA00004123"/>
    </source>
</evidence>
<comment type="catalytic activity">
    <reaction evidence="1">
        <text>S-ubiquitinyl-[E2 ubiquitin-conjugating enzyme]-L-cysteine + [acceptor protein]-L-lysine = [E2 ubiquitin-conjugating enzyme]-L-cysteine + N(6)-ubiquitinyl-[acceptor protein]-L-lysine.</text>
        <dbReference type="EC" id="2.3.2.27"/>
    </reaction>
</comment>
<dbReference type="GO" id="GO:0006281">
    <property type="term" value="P:DNA repair"/>
    <property type="evidence" value="ECO:0007669"/>
    <property type="project" value="UniProtKB-KW"/>
</dbReference>
<dbReference type="GO" id="GO:0005634">
    <property type="term" value="C:nucleus"/>
    <property type="evidence" value="ECO:0007669"/>
    <property type="project" value="UniProtKB-SubCell"/>
</dbReference>
<evidence type="ECO:0000256" key="1">
    <source>
        <dbReference type="ARBA" id="ARBA00000900"/>
    </source>
</evidence>
<dbReference type="GO" id="GO:0008270">
    <property type="term" value="F:zinc ion binding"/>
    <property type="evidence" value="ECO:0007669"/>
    <property type="project" value="UniProtKB-KW"/>
</dbReference>
<keyword evidence="11" id="KW-0238">DNA-binding</keyword>
<feature type="compositionally biased region" description="Basic and acidic residues" evidence="14">
    <location>
        <begin position="349"/>
        <end position="361"/>
    </location>
</feature>
<feature type="region of interest" description="Disordered" evidence="14">
    <location>
        <begin position="317"/>
        <end position="388"/>
    </location>
</feature>
<evidence type="ECO:0000256" key="12">
    <source>
        <dbReference type="ARBA" id="ARBA00023204"/>
    </source>
</evidence>
<dbReference type="Gene3D" id="3.30.40.10">
    <property type="entry name" value="Zinc/RING finger domain, C3HC4 (zinc finger)"/>
    <property type="match status" value="1"/>
</dbReference>
<keyword evidence="9" id="KW-0833">Ubl conjugation pathway</keyword>
<gene>
    <name evidence="16" type="ORF">PHLCEN_2v6214</name>
</gene>
<feature type="compositionally biased region" description="Basic and acidic residues" evidence="14">
    <location>
        <begin position="1"/>
        <end position="10"/>
    </location>
</feature>
<feature type="compositionally biased region" description="Polar residues" evidence="14">
    <location>
        <begin position="202"/>
        <end position="213"/>
    </location>
</feature>
<dbReference type="InterPro" id="IPR003034">
    <property type="entry name" value="SAP_dom"/>
</dbReference>
<keyword evidence="12" id="KW-0234">DNA repair</keyword>
<evidence type="ECO:0000256" key="7">
    <source>
        <dbReference type="ARBA" id="ARBA00022763"/>
    </source>
</evidence>
<feature type="region of interest" description="Disordered" evidence="14">
    <location>
        <begin position="1"/>
        <end position="21"/>
    </location>
</feature>